<evidence type="ECO:0000256" key="1">
    <source>
        <dbReference type="ARBA" id="ARBA00006739"/>
    </source>
</evidence>
<dbReference type="PANTHER" id="PTHR43179">
    <property type="entry name" value="RHAMNOSYLTRANSFERASE WBBL"/>
    <property type="match status" value="1"/>
</dbReference>
<dbReference type="AlphaFoldDB" id="A0AAU8MZW1"/>
<keyword evidence="3" id="KW-0808">Transferase</keyword>
<gene>
    <name evidence="6" type="ORF">ABU614_08965</name>
</gene>
<dbReference type="SUPFAM" id="SSF53448">
    <property type="entry name" value="Nucleotide-diphospho-sugar transferases"/>
    <property type="match status" value="1"/>
</dbReference>
<dbReference type="RefSeq" id="WP_363800181.1">
    <property type="nucleotide sequence ID" value="NZ_CP159925.1"/>
</dbReference>
<organism evidence="6">
    <name type="scientific">Lysobacter firmicutimachus</name>
    <dbReference type="NCBI Taxonomy" id="1792846"/>
    <lineage>
        <taxon>Bacteria</taxon>
        <taxon>Pseudomonadati</taxon>
        <taxon>Pseudomonadota</taxon>
        <taxon>Gammaproteobacteria</taxon>
        <taxon>Lysobacterales</taxon>
        <taxon>Lysobacteraceae</taxon>
        <taxon>Lysobacter</taxon>
    </lineage>
</organism>
<dbReference type="InterPro" id="IPR001173">
    <property type="entry name" value="Glyco_trans_2-like"/>
</dbReference>
<accession>A0AAU8MZW1</accession>
<evidence type="ECO:0000256" key="4">
    <source>
        <dbReference type="SAM" id="MobiDB-lite"/>
    </source>
</evidence>
<evidence type="ECO:0000256" key="2">
    <source>
        <dbReference type="ARBA" id="ARBA00022676"/>
    </source>
</evidence>
<feature type="region of interest" description="Disordered" evidence="4">
    <location>
        <begin position="1"/>
        <end position="24"/>
    </location>
</feature>
<feature type="domain" description="Glycosyltransferase 2-like" evidence="5">
    <location>
        <begin position="54"/>
        <end position="197"/>
    </location>
</feature>
<proteinExistence type="inferred from homology"/>
<reference evidence="6" key="1">
    <citation type="submission" date="2024-06" db="EMBL/GenBank/DDBJ databases">
        <authorList>
            <person name="Li S."/>
        </authorList>
    </citation>
    <scope>NUCLEOTIDE SEQUENCE</scope>
    <source>
        <strain evidence="6">SR10</strain>
    </source>
</reference>
<dbReference type="InterPro" id="IPR029044">
    <property type="entry name" value="Nucleotide-diphossugar_trans"/>
</dbReference>
<sequence>MSELQHESAALARTAPQTTSPIPDEGADEAVAFGLIFVLYQPTAEFLHNLDKARAQCRHVVAVDNSPQIDPQLHEALQRGGTTVIANHNRGGLAGAYNRGTEALLARGCEIVFLLDQDSDIADGFFADMLRACAETGSPTFLVGPKIYEINLGKCMPSIPPGRRFPKPRRIDDEPRGLFPSLFVISSGSAFSAETFRRLGAFREDYFIEYIDIEYGLRASDHGIPVYMNAGVTMRQTTGAIKRHGKMFTTHHVAWRRYYGARNAVHALGLYRRKWALHWLPGLLAVHQSVCVLLFEPRKLAKVAAIWCGYVDGLLGRLGTFESRHPRIHAYCTRR</sequence>
<evidence type="ECO:0000313" key="6">
    <source>
        <dbReference type="EMBL" id="XCO76894.1"/>
    </source>
</evidence>
<dbReference type="CDD" id="cd02526">
    <property type="entry name" value="GT2_RfbF_like"/>
    <property type="match status" value="1"/>
</dbReference>
<keyword evidence="2" id="KW-0328">Glycosyltransferase</keyword>
<evidence type="ECO:0000256" key="3">
    <source>
        <dbReference type="ARBA" id="ARBA00022679"/>
    </source>
</evidence>
<dbReference type="EMBL" id="CP159925">
    <property type="protein sequence ID" value="XCO76894.1"/>
    <property type="molecule type" value="Genomic_DNA"/>
</dbReference>
<name>A0AAU8MZW1_9GAMM</name>
<dbReference type="Pfam" id="PF00535">
    <property type="entry name" value="Glycos_transf_2"/>
    <property type="match status" value="1"/>
</dbReference>
<dbReference type="GO" id="GO:0016757">
    <property type="term" value="F:glycosyltransferase activity"/>
    <property type="evidence" value="ECO:0007669"/>
    <property type="project" value="UniProtKB-KW"/>
</dbReference>
<evidence type="ECO:0000259" key="5">
    <source>
        <dbReference type="Pfam" id="PF00535"/>
    </source>
</evidence>
<comment type="similarity">
    <text evidence="1">Belongs to the glycosyltransferase 2 family.</text>
</comment>
<protein>
    <submittedName>
        <fullName evidence="6">Glycosyltransferase family 2 protein</fullName>
    </submittedName>
</protein>
<dbReference type="Gene3D" id="3.90.550.10">
    <property type="entry name" value="Spore Coat Polysaccharide Biosynthesis Protein SpsA, Chain A"/>
    <property type="match status" value="1"/>
</dbReference>
<dbReference type="PANTHER" id="PTHR43179:SF12">
    <property type="entry name" value="GALACTOFURANOSYLTRANSFERASE GLFT2"/>
    <property type="match status" value="1"/>
</dbReference>